<evidence type="ECO:0008006" key="3">
    <source>
        <dbReference type="Google" id="ProtNLM"/>
    </source>
</evidence>
<accession>A0ABY1K7B5</accession>
<evidence type="ECO:0000313" key="2">
    <source>
        <dbReference type="Proteomes" id="UP000186666"/>
    </source>
</evidence>
<organism evidence="1 2">
    <name type="scientific">Paenibacillus macquariensis</name>
    <dbReference type="NCBI Taxonomy" id="948756"/>
    <lineage>
        <taxon>Bacteria</taxon>
        <taxon>Bacillati</taxon>
        <taxon>Bacillota</taxon>
        <taxon>Bacilli</taxon>
        <taxon>Bacillales</taxon>
        <taxon>Paenibacillaceae</taxon>
        <taxon>Paenibacillus</taxon>
    </lineage>
</organism>
<proteinExistence type="predicted"/>
<dbReference type="EMBL" id="FTNK01000012">
    <property type="protein sequence ID" value="SIR36845.1"/>
    <property type="molecule type" value="Genomic_DNA"/>
</dbReference>
<keyword evidence="2" id="KW-1185">Reference proteome</keyword>
<name>A0ABY1K7B5_9BACL</name>
<dbReference type="Proteomes" id="UP000186666">
    <property type="component" value="Unassembled WGS sequence"/>
</dbReference>
<evidence type="ECO:0000313" key="1">
    <source>
        <dbReference type="EMBL" id="SIR36845.1"/>
    </source>
</evidence>
<protein>
    <recommendedName>
        <fullName evidence="3">Transposase</fullName>
    </recommendedName>
</protein>
<gene>
    <name evidence="1" type="ORF">SAMN05421578_11212</name>
</gene>
<reference evidence="1 2" key="1">
    <citation type="submission" date="2017-01" db="EMBL/GenBank/DDBJ databases">
        <authorList>
            <person name="Varghese N."/>
            <person name="Submissions S."/>
        </authorList>
    </citation>
    <scope>NUCLEOTIDE SEQUENCE [LARGE SCALE GENOMIC DNA]</scope>
    <source>
        <strain evidence="1 2">ATCC 23464</strain>
    </source>
</reference>
<comment type="caution">
    <text evidence="1">The sequence shown here is derived from an EMBL/GenBank/DDBJ whole genome shotgun (WGS) entry which is preliminary data.</text>
</comment>
<sequence length="92" mass="10508">MKQGTQVGGINCISMNTEIQEVERDTGRMLDTLIELNLRKDKAYSILEAVYKGWNVLEQKTVIHSVDEDKYDVPTQFRSQSITFAAQKLRAT</sequence>